<dbReference type="OrthoDB" id="412814at2759"/>
<evidence type="ECO:0000259" key="1">
    <source>
        <dbReference type="PROSITE" id="PS51471"/>
    </source>
</evidence>
<organism evidence="3">
    <name type="scientific">Melampsora larici-populina (strain 98AG31 / pathotype 3-4-7)</name>
    <name type="common">Poplar leaf rust fungus</name>
    <dbReference type="NCBI Taxonomy" id="747676"/>
    <lineage>
        <taxon>Eukaryota</taxon>
        <taxon>Fungi</taxon>
        <taxon>Dikarya</taxon>
        <taxon>Basidiomycota</taxon>
        <taxon>Pucciniomycotina</taxon>
        <taxon>Pucciniomycetes</taxon>
        <taxon>Pucciniales</taxon>
        <taxon>Melampsoraceae</taxon>
        <taxon>Melampsora</taxon>
    </lineage>
</organism>
<dbReference type="PROSITE" id="PS51471">
    <property type="entry name" value="FE2OG_OXY"/>
    <property type="match status" value="1"/>
</dbReference>
<dbReference type="GO" id="GO:0016706">
    <property type="term" value="F:2-oxoglutarate-dependent dioxygenase activity"/>
    <property type="evidence" value="ECO:0007669"/>
    <property type="project" value="TreeGrafter"/>
</dbReference>
<dbReference type="InterPro" id="IPR005123">
    <property type="entry name" value="Oxoglu/Fe-dep_dioxygenase_dom"/>
</dbReference>
<name>F4RI85_MELLP</name>
<dbReference type="Pfam" id="PF13532">
    <property type="entry name" value="2OG-FeII_Oxy_2"/>
    <property type="match status" value="1"/>
</dbReference>
<gene>
    <name evidence="2" type="ORF">MELLADRAFT_85286</name>
</gene>
<dbReference type="GO" id="GO:0006631">
    <property type="term" value="P:fatty acid metabolic process"/>
    <property type="evidence" value="ECO:0007669"/>
    <property type="project" value="TreeGrafter"/>
</dbReference>
<reference evidence="3" key="1">
    <citation type="journal article" date="2011" name="Proc. Natl. Acad. Sci. U.S.A.">
        <title>Obligate biotrophy features unraveled by the genomic analysis of rust fungi.</title>
        <authorList>
            <person name="Duplessis S."/>
            <person name="Cuomo C.A."/>
            <person name="Lin Y.-C."/>
            <person name="Aerts A."/>
            <person name="Tisserant E."/>
            <person name="Veneault-Fourrey C."/>
            <person name="Joly D.L."/>
            <person name="Hacquard S."/>
            <person name="Amselem J."/>
            <person name="Cantarel B.L."/>
            <person name="Chiu R."/>
            <person name="Coutinho P.M."/>
            <person name="Feau N."/>
            <person name="Field M."/>
            <person name="Frey P."/>
            <person name="Gelhaye E."/>
            <person name="Goldberg J."/>
            <person name="Grabherr M.G."/>
            <person name="Kodira C.D."/>
            <person name="Kohler A."/>
            <person name="Kuees U."/>
            <person name="Lindquist E.A."/>
            <person name="Lucas S.M."/>
            <person name="Mago R."/>
            <person name="Mauceli E."/>
            <person name="Morin E."/>
            <person name="Murat C."/>
            <person name="Pangilinan J.L."/>
            <person name="Park R."/>
            <person name="Pearson M."/>
            <person name="Quesneville H."/>
            <person name="Rouhier N."/>
            <person name="Sakthikumar S."/>
            <person name="Salamov A.A."/>
            <person name="Schmutz J."/>
            <person name="Selles B."/>
            <person name="Shapiro H."/>
            <person name="Tanguay P."/>
            <person name="Tuskan G.A."/>
            <person name="Henrissat B."/>
            <person name="Van de Peer Y."/>
            <person name="Rouze P."/>
            <person name="Ellis J.G."/>
            <person name="Dodds P.N."/>
            <person name="Schein J.E."/>
            <person name="Zhong S."/>
            <person name="Hamelin R.C."/>
            <person name="Grigoriev I.V."/>
            <person name="Szabo L.J."/>
            <person name="Martin F."/>
        </authorList>
    </citation>
    <scope>NUCLEOTIDE SEQUENCE [LARGE SCALE GENOMIC DNA]</scope>
    <source>
        <strain evidence="3">98AG31 / pathotype 3-4-7</strain>
    </source>
</reference>
<protein>
    <recommendedName>
        <fullName evidence="1">Fe2OG dioxygenase domain-containing protein</fullName>
    </recommendedName>
</protein>
<dbReference type="HOGENOM" id="CLU_2026267_0_0_1"/>
<dbReference type="InterPro" id="IPR037151">
    <property type="entry name" value="AlkB-like_sf"/>
</dbReference>
<dbReference type="InParanoid" id="F4RI85"/>
<evidence type="ECO:0000313" key="2">
    <source>
        <dbReference type="EMBL" id="EGG07962.1"/>
    </source>
</evidence>
<dbReference type="AlphaFoldDB" id="F4RI85"/>
<dbReference type="STRING" id="747676.F4RI85"/>
<dbReference type="InterPro" id="IPR032870">
    <property type="entry name" value="ALKBH7-like"/>
</dbReference>
<keyword evidence="3" id="KW-1185">Reference proteome</keyword>
<dbReference type="InterPro" id="IPR027450">
    <property type="entry name" value="AlkB-like"/>
</dbReference>
<dbReference type="RefSeq" id="XP_007408727.1">
    <property type="nucleotide sequence ID" value="XM_007408665.1"/>
</dbReference>
<dbReference type="EMBL" id="GL883102">
    <property type="protein sequence ID" value="EGG07962.1"/>
    <property type="molecule type" value="Genomic_DNA"/>
</dbReference>
<dbReference type="Gene3D" id="2.60.120.590">
    <property type="entry name" value="Alpha-ketoglutarate-dependent dioxygenase AlkB-like"/>
    <property type="match status" value="1"/>
</dbReference>
<proteinExistence type="predicted"/>
<dbReference type="GeneID" id="18933782"/>
<sequence>MILNLYKPHQGIKPHVDLLDRFDDLIIGISLGSSVIMDFENQIDPFQSERVYLQNRSCYILSNQVRFHWFHGIKSNQSFDYIYDPLEESVRKIQRSRTRISITIRRLKEGAEVIGDDFNRSSSSS</sequence>
<dbReference type="VEuPathDB" id="FungiDB:MELLADRAFT_85286"/>
<evidence type="ECO:0000313" key="3">
    <source>
        <dbReference type="Proteomes" id="UP000001072"/>
    </source>
</evidence>
<dbReference type="PANTHER" id="PTHR21052:SF0">
    <property type="entry name" value="ALPHA-KETOGLUTARATE-DEPENDENT DIOXYGENASE ALKB HOMOLOG 7, MITOCHONDRIAL"/>
    <property type="match status" value="1"/>
</dbReference>
<dbReference type="Proteomes" id="UP000001072">
    <property type="component" value="Unassembled WGS sequence"/>
</dbReference>
<dbReference type="GO" id="GO:0005759">
    <property type="term" value="C:mitochondrial matrix"/>
    <property type="evidence" value="ECO:0007669"/>
    <property type="project" value="TreeGrafter"/>
</dbReference>
<dbReference type="KEGG" id="mlr:MELLADRAFT_85286"/>
<feature type="domain" description="Fe2OG dioxygenase" evidence="1">
    <location>
        <begin position="1"/>
        <end position="108"/>
    </location>
</feature>
<dbReference type="SUPFAM" id="SSF51197">
    <property type="entry name" value="Clavaminate synthase-like"/>
    <property type="match status" value="1"/>
</dbReference>
<dbReference type="eggNOG" id="KOG4176">
    <property type="taxonomic scope" value="Eukaryota"/>
</dbReference>
<dbReference type="PANTHER" id="PTHR21052">
    <property type="entry name" value="SPERMATOGENESIS ASSOCIATED 11-RELATED"/>
    <property type="match status" value="1"/>
</dbReference>
<dbReference type="GO" id="GO:0006974">
    <property type="term" value="P:DNA damage response"/>
    <property type="evidence" value="ECO:0007669"/>
    <property type="project" value="InterPro"/>
</dbReference>
<accession>F4RI85</accession>